<dbReference type="PANTHER" id="PTHR28079:SF1">
    <property type="entry name" value="RNA POLYMERASE I-SPECIFIC TRANSCRIPTION INITIATION FACTOR RRN5"/>
    <property type="match status" value="1"/>
</dbReference>
<dbReference type="OrthoDB" id="2240312at2759"/>
<feature type="compositionally biased region" description="Polar residues" evidence="1">
    <location>
        <begin position="215"/>
        <end position="227"/>
    </location>
</feature>
<keyword evidence="3" id="KW-1185">Reference proteome</keyword>
<dbReference type="GO" id="GO:0000182">
    <property type="term" value="F:rDNA binding"/>
    <property type="evidence" value="ECO:0007669"/>
    <property type="project" value="TreeGrafter"/>
</dbReference>
<evidence type="ECO:0000313" key="3">
    <source>
        <dbReference type="Proteomes" id="UP000683000"/>
    </source>
</evidence>
<dbReference type="InterPro" id="IPR001005">
    <property type="entry name" value="SANT/Myb"/>
</dbReference>
<name>A0A8I2Z077_9AGAM</name>
<dbReference type="GO" id="GO:0001181">
    <property type="term" value="F:RNA polymerase I general transcription initiation factor activity"/>
    <property type="evidence" value="ECO:0007669"/>
    <property type="project" value="TreeGrafter"/>
</dbReference>
<organism evidence="2 3">
    <name type="scientific">Boletus reticuloceps</name>
    <dbReference type="NCBI Taxonomy" id="495285"/>
    <lineage>
        <taxon>Eukaryota</taxon>
        <taxon>Fungi</taxon>
        <taxon>Dikarya</taxon>
        <taxon>Basidiomycota</taxon>
        <taxon>Agaricomycotina</taxon>
        <taxon>Agaricomycetes</taxon>
        <taxon>Agaricomycetidae</taxon>
        <taxon>Boletales</taxon>
        <taxon>Boletineae</taxon>
        <taxon>Boletaceae</taxon>
        <taxon>Boletoideae</taxon>
        <taxon>Boletus</taxon>
    </lineage>
</organism>
<dbReference type="Proteomes" id="UP000683000">
    <property type="component" value="Unassembled WGS sequence"/>
</dbReference>
<feature type="region of interest" description="Disordered" evidence="1">
    <location>
        <begin position="468"/>
        <end position="507"/>
    </location>
</feature>
<protein>
    <submittedName>
        <fullName evidence="2">Uncharacterized protein</fullName>
    </submittedName>
</protein>
<feature type="region of interest" description="Disordered" evidence="1">
    <location>
        <begin position="357"/>
        <end position="387"/>
    </location>
</feature>
<dbReference type="GO" id="GO:0006361">
    <property type="term" value="P:transcription initiation at RNA polymerase I promoter"/>
    <property type="evidence" value="ECO:0007669"/>
    <property type="project" value="TreeGrafter"/>
</dbReference>
<feature type="compositionally biased region" description="Low complexity" evidence="1">
    <location>
        <begin position="416"/>
        <end position="427"/>
    </location>
</feature>
<comment type="caution">
    <text evidence="2">The sequence shown here is derived from an EMBL/GenBank/DDBJ whole genome shotgun (WGS) entry which is preliminary data.</text>
</comment>
<feature type="region of interest" description="Disordered" evidence="1">
    <location>
        <begin position="410"/>
        <end position="431"/>
    </location>
</feature>
<feature type="region of interest" description="Disordered" evidence="1">
    <location>
        <begin position="182"/>
        <end position="254"/>
    </location>
</feature>
<gene>
    <name evidence="2" type="ORF">JVT61DRAFT_713</name>
</gene>
<feature type="compositionally biased region" description="Basic and acidic residues" evidence="1">
    <location>
        <begin position="284"/>
        <end position="294"/>
    </location>
</feature>
<feature type="compositionally biased region" description="Basic residues" evidence="1">
    <location>
        <begin position="199"/>
        <end position="210"/>
    </location>
</feature>
<proteinExistence type="predicted"/>
<accession>A0A8I2Z077</accession>
<feature type="region of interest" description="Disordered" evidence="1">
    <location>
        <begin position="284"/>
        <end position="312"/>
    </location>
</feature>
<dbReference type="CDD" id="cd00167">
    <property type="entry name" value="SANT"/>
    <property type="match status" value="1"/>
</dbReference>
<feature type="compositionally biased region" description="Polar residues" evidence="1">
    <location>
        <begin position="360"/>
        <end position="374"/>
    </location>
</feature>
<dbReference type="GO" id="GO:0042790">
    <property type="term" value="P:nucleolar large rRNA transcription by RNA polymerase I"/>
    <property type="evidence" value="ECO:0007669"/>
    <property type="project" value="InterPro"/>
</dbReference>
<feature type="compositionally biased region" description="Basic and acidic residues" evidence="1">
    <location>
        <begin position="468"/>
        <end position="480"/>
    </location>
</feature>
<dbReference type="SUPFAM" id="SSF46689">
    <property type="entry name" value="Homeodomain-like"/>
    <property type="match status" value="1"/>
</dbReference>
<dbReference type="EMBL" id="JAGFBS010000001">
    <property type="protein sequence ID" value="KAG6382075.1"/>
    <property type="molecule type" value="Genomic_DNA"/>
</dbReference>
<dbReference type="GO" id="GO:0000500">
    <property type="term" value="C:RNA polymerase I upstream activating factor complex"/>
    <property type="evidence" value="ECO:0007669"/>
    <property type="project" value="InterPro"/>
</dbReference>
<evidence type="ECO:0000256" key="1">
    <source>
        <dbReference type="SAM" id="MobiDB-lite"/>
    </source>
</evidence>
<evidence type="ECO:0000313" key="2">
    <source>
        <dbReference type="EMBL" id="KAG6382075.1"/>
    </source>
</evidence>
<dbReference type="AlphaFoldDB" id="A0A8I2Z077"/>
<reference evidence="2" key="1">
    <citation type="submission" date="2021-03" db="EMBL/GenBank/DDBJ databases">
        <title>Evolutionary innovations through gain and loss of genes in the ectomycorrhizal Boletales.</title>
        <authorList>
            <person name="Wu G."/>
            <person name="Miyauchi S."/>
            <person name="Morin E."/>
            <person name="Yang Z.-L."/>
            <person name="Xu J."/>
            <person name="Martin F.M."/>
        </authorList>
    </citation>
    <scope>NUCLEOTIDE SEQUENCE</scope>
    <source>
        <strain evidence="2">BR01</strain>
    </source>
</reference>
<dbReference type="InterPro" id="IPR009057">
    <property type="entry name" value="Homeodomain-like_sf"/>
</dbReference>
<dbReference type="InterPro" id="IPR039601">
    <property type="entry name" value="Rrn5"/>
</dbReference>
<dbReference type="PANTHER" id="PTHR28079">
    <property type="entry name" value="RNA POLYMERASE I-SPECIFIC TRANSCRIPTION INITIATION FACTOR RRN5"/>
    <property type="match status" value="1"/>
</dbReference>
<sequence>MDHEYDVLGGYIPSFVQHLQDTGAWLGLRIGSQANEGQISVGDAAKEDIEAQTDPGWSPDERDAFFRAISVHSRWRPDLIAACVPTKSEWDVWMYLEALEEGTATMAIQQGAGDGNMDMVDGLVDERWDVEMQVDPDSRAHSGSDEDADSDLCEPALEVSQAWIDAEERMASWIIDEEHRASVEGDAAAETGDMDDKPRKRSRGRRRGSKKERAQSLSQGRGVSNKGSRPPVRRSASPEATSTSARDASRDAFTPHARKREALMGRLEVPHLLVLDSILREGGESMKEQSKSREGSVTAASLIKHGDDGAPRARAIDASSLSDRIAGPREARNVPESSSDVVIDPVLLALCGGPDPAGRQSGQVTSGSSATSCAPTHVPAQGSSSSANVSSQFTSLEVSSQLGMFTFPQDNAILTNPDPNANAEPDPSLFSPRTRRRIQKRLYMRRKRALLRGDGAASEDVDRSIEKLKPGKKAKSERSEISVVSTPVPCSEAPSDAEAELPENVPKKNKPGLTLPYKLKAQFAELGVDAGYLHGQGMDLLNLGALGKLMGLYSSLEHDGEEEEADGSAITESIDAQLIRHLQAAVVSFVTDIIHRAIVWREREIRLKQRSRAWGHGDQITIGAVEHAVEAIGARYHSHKAYLRALEEAHYGLSTGSLFHPCKCCRRAEPHRRIR</sequence>